<dbReference type="Gene3D" id="3.40.720.10">
    <property type="entry name" value="Alkaline Phosphatase, subunit A"/>
    <property type="match status" value="1"/>
</dbReference>
<evidence type="ECO:0000256" key="2">
    <source>
        <dbReference type="ARBA" id="ARBA00022723"/>
    </source>
</evidence>
<proteinExistence type="inferred from homology"/>
<accession>M5RQ85</accession>
<keyword evidence="4" id="KW-0106">Calcium</keyword>
<dbReference type="GO" id="GO:0046872">
    <property type="term" value="F:metal ion binding"/>
    <property type="evidence" value="ECO:0007669"/>
    <property type="project" value="UniProtKB-KW"/>
</dbReference>
<organism evidence="6 7">
    <name type="scientific">Rhodopirellula maiorica SM1</name>
    <dbReference type="NCBI Taxonomy" id="1265738"/>
    <lineage>
        <taxon>Bacteria</taxon>
        <taxon>Pseudomonadati</taxon>
        <taxon>Planctomycetota</taxon>
        <taxon>Planctomycetia</taxon>
        <taxon>Pirellulales</taxon>
        <taxon>Pirellulaceae</taxon>
        <taxon>Novipirellula</taxon>
    </lineage>
</organism>
<dbReference type="PROSITE" id="PS00149">
    <property type="entry name" value="SULFATASE_2"/>
    <property type="match status" value="1"/>
</dbReference>
<dbReference type="PANTHER" id="PTHR42693:SF53">
    <property type="entry name" value="ENDO-4-O-SULFATASE"/>
    <property type="match status" value="1"/>
</dbReference>
<evidence type="ECO:0000313" key="6">
    <source>
        <dbReference type="EMBL" id="EMI21503.1"/>
    </source>
</evidence>
<comment type="caution">
    <text evidence="6">The sequence shown here is derived from an EMBL/GenBank/DDBJ whole genome shotgun (WGS) entry which is preliminary data.</text>
</comment>
<dbReference type="EMBL" id="ANOG01000239">
    <property type="protein sequence ID" value="EMI21503.1"/>
    <property type="molecule type" value="Genomic_DNA"/>
</dbReference>
<dbReference type="InterPro" id="IPR000917">
    <property type="entry name" value="Sulfatase_N"/>
</dbReference>
<evidence type="ECO:0000256" key="3">
    <source>
        <dbReference type="ARBA" id="ARBA00022801"/>
    </source>
</evidence>
<keyword evidence="2" id="KW-0479">Metal-binding</keyword>
<evidence type="ECO:0000256" key="4">
    <source>
        <dbReference type="ARBA" id="ARBA00022837"/>
    </source>
</evidence>
<comment type="similarity">
    <text evidence="1">Belongs to the sulfatase family.</text>
</comment>
<reference evidence="6 7" key="1">
    <citation type="journal article" date="2013" name="Mar. Genomics">
        <title>Expression of sulfatases in Rhodopirellula baltica and the diversity of sulfatases in the genus Rhodopirellula.</title>
        <authorList>
            <person name="Wegner C.E."/>
            <person name="Richter-Heitmann T."/>
            <person name="Klindworth A."/>
            <person name="Klockow C."/>
            <person name="Richter M."/>
            <person name="Achstetter T."/>
            <person name="Glockner F.O."/>
            <person name="Harder J."/>
        </authorList>
    </citation>
    <scope>NUCLEOTIDE SEQUENCE [LARGE SCALE GENOMIC DNA]</scope>
    <source>
        <strain evidence="6 7">SM1</strain>
    </source>
</reference>
<dbReference type="SUPFAM" id="SSF53649">
    <property type="entry name" value="Alkaline phosphatase-like"/>
    <property type="match status" value="1"/>
</dbReference>
<evidence type="ECO:0000259" key="5">
    <source>
        <dbReference type="Pfam" id="PF00884"/>
    </source>
</evidence>
<feature type="domain" description="Sulfatase N-terminal" evidence="5">
    <location>
        <begin position="8"/>
        <end position="210"/>
    </location>
</feature>
<keyword evidence="3" id="KW-0378">Hydrolase</keyword>
<dbReference type="PANTHER" id="PTHR42693">
    <property type="entry name" value="ARYLSULFATASE FAMILY MEMBER"/>
    <property type="match status" value="1"/>
</dbReference>
<dbReference type="Proteomes" id="UP000011991">
    <property type="component" value="Unassembled WGS sequence"/>
</dbReference>
<gene>
    <name evidence="6" type="ORF">RMSM_01576</name>
</gene>
<name>M5RQ85_9BACT</name>
<evidence type="ECO:0000313" key="7">
    <source>
        <dbReference type="Proteomes" id="UP000011991"/>
    </source>
</evidence>
<keyword evidence="7" id="KW-1185">Reference proteome</keyword>
<dbReference type="GO" id="GO:0004065">
    <property type="term" value="F:arylsulfatase activity"/>
    <property type="evidence" value="ECO:0007669"/>
    <property type="project" value="TreeGrafter"/>
</dbReference>
<dbReference type="Pfam" id="PF00884">
    <property type="entry name" value="Sulfatase"/>
    <property type="match status" value="1"/>
</dbReference>
<dbReference type="InterPro" id="IPR017850">
    <property type="entry name" value="Alkaline_phosphatase_core_sf"/>
</dbReference>
<dbReference type="AlphaFoldDB" id="M5RQ85"/>
<evidence type="ECO:0000256" key="1">
    <source>
        <dbReference type="ARBA" id="ARBA00008779"/>
    </source>
</evidence>
<protein>
    <submittedName>
        <fullName evidence="6">N-acetylgalactosamine-4-sulfatase</fullName>
    </submittedName>
</protein>
<sequence>MAADPPRPNILVIMCDDLGYADVGFNGAKDIQTPSLDRLARNGTVFSSAYVAHPFCGPSRMGMMAGRYPHKFGAPYNLPNSGVAIEGAKHQGIPQSETLISTVLQDAGYYTGVIGKWHLGVDPPFHPNNRGFDDFYGFLGGGHDYFPEKYMATYERQKNAGKTLLNDYILPLEHNGKQVTETQYMTDALSRESVRFVNEAAQKDQPFFCFSPSTRRIHRCKPSKRIYRSTPVLRTKSGEPTLPWCMQSTAVWGTLSKPSKRPTN</sequence>
<dbReference type="InterPro" id="IPR050738">
    <property type="entry name" value="Sulfatase"/>
</dbReference>
<dbReference type="PATRIC" id="fig|1265738.3.peg.1568"/>
<dbReference type="InterPro" id="IPR024607">
    <property type="entry name" value="Sulfatase_CS"/>
</dbReference>